<proteinExistence type="predicted"/>
<dbReference type="InterPro" id="IPR012442">
    <property type="entry name" value="DUF1645_plant"/>
</dbReference>
<evidence type="ECO:0000313" key="2">
    <source>
        <dbReference type="EMBL" id="KAK2991487.1"/>
    </source>
</evidence>
<organism evidence="2 3">
    <name type="scientific">Escallonia rubra</name>
    <dbReference type="NCBI Taxonomy" id="112253"/>
    <lineage>
        <taxon>Eukaryota</taxon>
        <taxon>Viridiplantae</taxon>
        <taxon>Streptophyta</taxon>
        <taxon>Embryophyta</taxon>
        <taxon>Tracheophyta</taxon>
        <taxon>Spermatophyta</taxon>
        <taxon>Magnoliopsida</taxon>
        <taxon>eudicotyledons</taxon>
        <taxon>Gunneridae</taxon>
        <taxon>Pentapetalae</taxon>
        <taxon>asterids</taxon>
        <taxon>campanulids</taxon>
        <taxon>Escalloniales</taxon>
        <taxon>Escalloniaceae</taxon>
        <taxon>Escallonia</taxon>
    </lineage>
</organism>
<accession>A0AA88UVR5</accession>
<dbReference type="Proteomes" id="UP001187471">
    <property type="component" value="Unassembled WGS sequence"/>
</dbReference>
<dbReference type="PANTHER" id="PTHR33095">
    <property type="entry name" value="OS07G0619500 PROTEIN"/>
    <property type="match status" value="1"/>
</dbReference>
<dbReference type="Pfam" id="PF07816">
    <property type="entry name" value="DUF1645"/>
    <property type="match status" value="1"/>
</dbReference>
<gene>
    <name evidence="2" type="ORF">RJ640_016522</name>
</gene>
<evidence type="ECO:0000313" key="3">
    <source>
        <dbReference type="Proteomes" id="UP001187471"/>
    </source>
</evidence>
<evidence type="ECO:0000256" key="1">
    <source>
        <dbReference type="SAM" id="MobiDB-lite"/>
    </source>
</evidence>
<feature type="region of interest" description="Disordered" evidence="1">
    <location>
        <begin position="134"/>
        <end position="156"/>
    </location>
</feature>
<reference evidence="2" key="1">
    <citation type="submission" date="2022-12" db="EMBL/GenBank/DDBJ databases">
        <title>Draft genome assemblies for two species of Escallonia (Escalloniales).</title>
        <authorList>
            <person name="Chanderbali A."/>
            <person name="Dervinis C."/>
            <person name="Anghel I."/>
            <person name="Soltis D."/>
            <person name="Soltis P."/>
            <person name="Zapata F."/>
        </authorList>
    </citation>
    <scope>NUCLEOTIDE SEQUENCE</scope>
    <source>
        <strain evidence="2">UCBG92.1500</strain>
        <tissue evidence="2">Leaf</tissue>
    </source>
</reference>
<name>A0AA88UVR5_9ASTE</name>
<keyword evidence="3" id="KW-1185">Reference proteome</keyword>
<dbReference type="EMBL" id="JAVXUO010000518">
    <property type="protein sequence ID" value="KAK2991487.1"/>
    <property type="molecule type" value="Genomic_DNA"/>
</dbReference>
<comment type="caution">
    <text evidence="2">The sequence shown here is derived from an EMBL/GenBank/DDBJ whole genome shotgun (WGS) entry which is preliminary data.</text>
</comment>
<dbReference type="PANTHER" id="PTHR33095:SF81">
    <property type="entry name" value="OS07G0619500 PROTEIN"/>
    <property type="match status" value="1"/>
</dbReference>
<protein>
    <submittedName>
        <fullName evidence="2">Uncharacterized protein</fullName>
    </submittedName>
</protein>
<dbReference type="AlphaFoldDB" id="A0AA88UVR5"/>
<sequence>MEVVIPSQGVDHRSLDFSFESACTSPCVSFPASPQRFGSSNYSFFSAPNSPTCSSTFFSEFNHHYALRETGTSSLPPPSPPTLEDNTNIAKLKDTTDAMEDGTNFAFNFNRQLDTPPLPADELFHCGMIKPRLQYHTNSPPSPNRKLQRASSPPQKATNFTSFAAAMHQNGTVHTQHRASIQRGKEAKLTSSKSCVPFSPLRVSDILSQREEAEQSSKSLISTSSSTWYKTWKLKRFLSQITLSNSQANGKDGNKCGSSARNSRVWGGKKLVLPLNRSPHGDVKTTSLSSIENGGRSFSVRRTGADTRKLNRKKRKGNIKAGPQAVQEIVDEHWNGLLLMD</sequence>